<dbReference type="AlphaFoldDB" id="A0AAN7HTL3"/>
<feature type="transmembrane region" description="Helical" evidence="2">
    <location>
        <begin position="598"/>
        <end position="619"/>
    </location>
</feature>
<keyword evidence="2" id="KW-0472">Membrane</keyword>
<feature type="compositionally biased region" description="Low complexity" evidence="1">
    <location>
        <begin position="187"/>
        <end position="217"/>
    </location>
</feature>
<keyword evidence="2" id="KW-0812">Transmembrane</keyword>
<dbReference type="EMBL" id="MU857609">
    <property type="protein sequence ID" value="KAK4250940.1"/>
    <property type="molecule type" value="Genomic_DNA"/>
</dbReference>
<reference evidence="3" key="2">
    <citation type="submission" date="2023-05" db="EMBL/GenBank/DDBJ databases">
        <authorList>
            <consortium name="Lawrence Berkeley National Laboratory"/>
            <person name="Steindorff A."/>
            <person name="Hensen N."/>
            <person name="Bonometti L."/>
            <person name="Westerberg I."/>
            <person name="Brannstrom I.O."/>
            <person name="Guillou S."/>
            <person name="Cros-Aarteil S."/>
            <person name="Calhoun S."/>
            <person name="Haridas S."/>
            <person name="Kuo A."/>
            <person name="Mondo S."/>
            <person name="Pangilinan J."/>
            <person name="Riley R."/>
            <person name="Labutti K."/>
            <person name="Andreopoulos B."/>
            <person name="Lipzen A."/>
            <person name="Chen C."/>
            <person name="Yanf M."/>
            <person name="Daum C."/>
            <person name="Ng V."/>
            <person name="Clum A."/>
            <person name="Ohm R."/>
            <person name="Martin F."/>
            <person name="Silar P."/>
            <person name="Natvig D."/>
            <person name="Lalanne C."/>
            <person name="Gautier V."/>
            <person name="Ament-Velasquez S.L."/>
            <person name="Kruys A."/>
            <person name="Hutchinson M.I."/>
            <person name="Powell A.J."/>
            <person name="Barry K."/>
            <person name="Miller A.N."/>
            <person name="Grigoriev I.V."/>
            <person name="Debuchy R."/>
            <person name="Gladieux P."/>
            <person name="Thoren M.H."/>
            <person name="Johannesson H."/>
        </authorList>
    </citation>
    <scope>NUCLEOTIDE SEQUENCE</scope>
    <source>
        <strain evidence="3">CBS 359.72</strain>
    </source>
</reference>
<feature type="transmembrane region" description="Helical" evidence="2">
    <location>
        <begin position="784"/>
        <end position="804"/>
    </location>
</feature>
<feature type="transmembrane region" description="Helical" evidence="2">
    <location>
        <begin position="731"/>
        <end position="755"/>
    </location>
</feature>
<accession>A0AAN7HTL3</accession>
<evidence type="ECO:0000313" key="4">
    <source>
        <dbReference type="Proteomes" id="UP001303647"/>
    </source>
</evidence>
<feature type="compositionally biased region" description="Polar residues" evidence="1">
    <location>
        <begin position="1"/>
        <end position="14"/>
    </location>
</feature>
<evidence type="ECO:0000256" key="2">
    <source>
        <dbReference type="SAM" id="Phobius"/>
    </source>
</evidence>
<comment type="caution">
    <text evidence="3">The sequence shown here is derived from an EMBL/GenBank/DDBJ whole genome shotgun (WGS) entry which is preliminary data.</text>
</comment>
<organism evidence="3 4">
    <name type="scientific">Corynascus novoguineensis</name>
    <dbReference type="NCBI Taxonomy" id="1126955"/>
    <lineage>
        <taxon>Eukaryota</taxon>
        <taxon>Fungi</taxon>
        <taxon>Dikarya</taxon>
        <taxon>Ascomycota</taxon>
        <taxon>Pezizomycotina</taxon>
        <taxon>Sordariomycetes</taxon>
        <taxon>Sordariomycetidae</taxon>
        <taxon>Sordariales</taxon>
        <taxon>Chaetomiaceae</taxon>
        <taxon>Corynascus</taxon>
    </lineage>
</organism>
<feature type="region of interest" description="Disordered" evidence="1">
    <location>
        <begin position="187"/>
        <end position="253"/>
    </location>
</feature>
<dbReference type="Pfam" id="PF11915">
    <property type="entry name" value="DUF3433"/>
    <property type="match status" value="1"/>
</dbReference>
<proteinExistence type="predicted"/>
<keyword evidence="2" id="KW-1133">Transmembrane helix</keyword>
<dbReference type="PANTHER" id="PTHR37544">
    <property type="entry name" value="SPRAY-RELATED"/>
    <property type="match status" value="1"/>
</dbReference>
<sequence>MNSDANSQNYQNSHAFDPEEHVEQPRPHMQPSPEVRLRRDPLPPSDSHPRHLQTQTIHQPAIPYASSTPSLPPDLSSQDAIFGPPTVARSYGPPVIIEGPYRRVPEIPPLAPYQQAAWEASTNSAMVTDFREELARLDGVITPGIDNTPFIQYAIEALSRDRDTEYSAANSGSQTSSYPLNTALAQERQSYQPRRSQQQQQQPQQPEQPQQQQQPLPVSSPLPVRPPVAHPHAETTRPEAQQQQPPRPFVLGPRESAHSLAESLLKKGSRPAQPHEWRPVEKDELISSAGHAPLPTFRPWPLRTPALLVFMLLCVLMIAALILSAVYSQLHQGLLEWEGIYGGRYFLFRLVPQLIAAMVLLYAQYLVTTMMRMVPFARLASKVPEEREGALFQELYPSFLWPRLVGPWNVWVPVLITWLINFTIPLQSSLFTVVLVDQRWIWATVQGVAWTLVALYLALLASTVIIWRYWAGLESTGVIWDPRSIADIAALVSETNTADDYRGTQLARSRDGIRFALRRRTTDRLCYWTWKDGRHGLWHTLGSPMDDADPLLPIPAPTSGQPMERLDEKHPDYDPEASNQAPYHKYNYLPLPLRTSPLLWATLTATILLIAIFIATFLPSTRLARGFRPTLRTTPRGGAFSPADFFFAFLPSLIGTFVFLAYQTLDRHLRVLQPWAAMSCLSSSSSSSSSPIPLHRNGSGAPAEASVLADYAACAPGEVTVRALRSGHWRVAGVSLLATLFALVPVLAGGSFMAVTPIVVPDTLGGREEGEEAWGEVRMFANEVAYGILLGLLVLYVVGLVALFPRRASFRMPHSVTCLAEVIGYLVNSEIREEPAFKRCVSRREMAGKMGVGSGVPPEMQTRWVFGFGNGGGVGGKGAEKGGAGGELGVRRVSRFTEKRRVRKSQIRIRRAFL</sequence>
<evidence type="ECO:0000256" key="1">
    <source>
        <dbReference type="SAM" id="MobiDB-lite"/>
    </source>
</evidence>
<feature type="region of interest" description="Disordered" evidence="1">
    <location>
        <begin position="1"/>
        <end position="86"/>
    </location>
</feature>
<name>A0AAN7HTL3_9PEZI</name>
<feature type="compositionally biased region" description="Low complexity" evidence="1">
    <location>
        <begin position="66"/>
        <end position="77"/>
    </location>
</feature>
<evidence type="ECO:0008006" key="5">
    <source>
        <dbReference type="Google" id="ProtNLM"/>
    </source>
</evidence>
<feature type="compositionally biased region" description="Basic and acidic residues" evidence="1">
    <location>
        <begin position="16"/>
        <end position="26"/>
    </location>
</feature>
<feature type="transmembrane region" description="Helical" evidence="2">
    <location>
        <begin position="448"/>
        <end position="470"/>
    </location>
</feature>
<feature type="transmembrane region" description="Helical" evidence="2">
    <location>
        <begin position="347"/>
        <end position="368"/>
    </location>
</feature>
<feature type="compositionally biased region" description="Pro residues" evidence="1">
    <location>
        <begin position="218"/>
        <end position="229"/>
    </location>
</feature>
<dbReference type="PANTHER" id="PTHR37544:SF1">
    <property type="entry name" value="PHOSPHORIBOSYLAMINOIMIDAZOLE-SUCCINOCARBOXAMIDE SYNTHASE"/>
    <property type="match status" value="1"/>
</dbReference>
<evidence type="ECO:0000313" key="3">
    <source>
        <dbReference type="EMBL" id="KAK4250940.1"/>
    </source>
</evidence>
<keyword evidence="4" id="KW-1185">Reference proteome</keyword>
<gene>
    <name evidence="3" type="ORF">C7999DRAFT_28532</name>
</gene>
<protein>
    <recommendedName>
        <fullName evidence="5">Phosphoribosylaminoimidazole-succinocarboxamide synthase</fullName>
    </recommendedName>
</protein>
<reference evidence="3" key="1">
    <citation type="journal article" date="2023" name="Mol. Phylogenet. Evol.">
        <title>Genome-scale phylogeny and comparative genomics of the fungal order Sordariales.</title>
        <authorList>
            <person name="Hensen N."/>
            <person name="Bonometti L."/>
            <person name="Westerberg I."/>
            <person name="Brannstrom I.O."/>
            <person name="Guillou S."/>
            <person name="Cros-Aarteil S."/>
            <person name="Calhoun S."/>
            <person name="Haridas S."/>
            <person name="Kuo A."/>
            <person name="Mondo S."/>
            <person name="Pangilinan J."/>
            <person name="Riley R."/>
            <person name="LaButti K."/>
            <person name="Andreopoulos B."/>
            <person name="Lipzen A."/>
            <person name="Chen C."/>
            <person name="Yan M."/>
            <person name="Daum C."/>
            <person name="Ng V."/>
            <person name="Clum A."/>
            <person name="Steindorff A."/>
            <person name="Ohm R.A."/>
            <person name="Martin F."/>
            <person name="Silar P."/>
            <person name="Natvig D.O."/>
            <person name="Lalanne C."/>
            <person name="Gautier V."/>
            <person name="Ament-Velasquez S.L."/>
            <person name="Kruys A."/>
            <person name="Hutchinson M.I."/>
            <person name="Powell A.J."/>
            <person name="Barry K."/>
            <person name="Miller A.N."/>
            <person name="Grigoriev I.V."/>
            <person name="Debuchy R."/>
            <person name="Gladieux P."/>
            <person name="Hiltunen Thoren M."/>
            <person name="Johannesson H."/>
        </authorList>
    </citation>
    <scope>NUCLEOTIDE SEQUENCE</scope>
    <source>
        <strain evidence="3">CBS 359.72</strain>
    </source>
</reference>
<feature type="transmembrane region" description="Helical" evidence="2">
    <location>
        <begin position="306"/>
        <end position="327"/>
    </location>
</feature>
<dbReference type="Proteomes" id="UP001303647">
    <property type="component" value="Unassembled WGS sequence"/>
</dbReference>
<feature type="transmembrane region" description="Helical" evidence="2">
    <location>
        <begin position="410"/>
        <end position="436"/>
    </location>
</feature>
<dbReference type="InterPro" id="IPR021840">
    <property type="entry name" value="DUF3433"/>
</dbReference>
<feature type="transmembrane region" description="Helical" evidence="2">
    <location>
        <begin position="639"/>
        <end position="662"/>
    </location>
</feature>